<keyword evidence="3" id="KW-1185">Reference proteome</keyword>
<sequence length="160" mass="18213">MDNILSQLRKSTQKVQNSNSERKKETNNKEDDSTILELPSTSEGDSSAVTPFTIMKLDFKRLKCLSGEITVSEILEFKEYKIHQMVVALVKKIEKYSSEICYIELIDETGCIGCSCMYKLVIEHDIKIGSILKVKGVSLWKIEVNHINLVEENIVQIVND</sequence>
<dbReference type="EMBL" id="JPQZ01000006">
    <property type="protein sequence ID" value="KKO76172.1"/>
    <property type="molecule type" value="Genomic_DNA"/>
</dbReference>
<protein>
    <recommendedName>
        <fullName evidence="4">OB domain-containing protein</fullName>
    </recommendedName>
</protein>
<dbReference type="VEuPathDB" id="MicrosporidiaDB:AAJ76_600090897"/>
<gene>
    <name evidence="2" type="ORF">AAJ76_600090897</name>
</gene>
<accession>A0A0F9YUQ3</accession>
<dbReference type="RefSeq" id="XP_024331914.1">
    <property type="nucleotide sequence ID" value="XM_024476135.1"/>
</dbReference>
<evidence type="ECO:0000256" key="1">
    <source>
        <dbReference type="SAM" id="MobiDB-lite"/>
    </source>
</evidence>
<dbReference type="OrthoDB" id="2192647at2759"/>
<evidence type="ECO:0000313" key="3">
    <source>
        <dbReference type="Proteomes" id="UP000034350"/>
    </source>
</evidence>
<proteinExistence type="predicted"/>
<feature type="region of interest" description="Disordered" evidence="1">
    <location>
        <begin position="1"/>
        <end position="45"/>
    </location>
</feature>
<name>A0A0F9YUQ3_9MICR</name>
<dbReference type="VEuPathDB" id="MicrosporidiaDB:G9O61_00g017830"/>
<feature type="compositionally biased region" description="Basic and acidic residues" evidence="1">
    <location>
        <begin position="20"/>
        <end position="32"/>
    </location>
</feature>
<dbReference type="VEuPathDB" id="MicrosporidiaDB:NCER_100342"/>
<feature type="compositionally biased region" description="Polar residues" evidence="1">
    <location>
        <begin position="1"/>
        <end position="19"/>
    </location>
</feature>
<organism evidence="2 3">
    <name type="scientific">Vairimorpha ceranae</name>
    <dbReference type="NCBI Taxonomy" id="40302"/>
    <lineage>
        <taxon>Eukaryota</taxon>
        <taxon>Fungi</taxon>
        <taxon>Fungi incertae sedis</taxon>
        <taxon>Microsporidia</taxon>
        <taxon>Nosematidae</taxon>
        <taxon>Vairimorpha</taxon>
    </lineage>
</organism>
<dbReference type="AlphaFoldDB" id="A0A0F9YUQ3"/>
<evidence type="ECO:0000313" key="2">
    <source>
        <dbReference type="EMBL" id="KKO76172.1"/>
    </source>
</evidence>
<evidence type="ECO:0008006" key="4">
    <source>
        <dbReference type="Google" id="ProtNLM"/>
    </source>
</evidence>
<dbReference type="Proteomes" id="UP000034350">
    <property type="component" value="Unassembled WGS sequence"/>
</dbReference>
<dbReference type="GeneID" id="36321085"/>
<reference evidence="2 3" key="1">
    <citation type="journal article" date="2015" name="Environ. Microbiol.">
        <title>Genome analyses suggest the presence of polyploidy and recent human-driven expansions in eight global populations of the honeybee pathogen Nosema ceranae.</title>
        <authorList>
            <person name="Pelin A."/>
            <person name="Selman M."/>
            <person name="Aris-Brosou S."/>
            <person name="Farinelli L."/>
            <person name="Corradi N."/>
        </authorList>
    </citation>
    <scope>NUCLEOTIDE SEQUENCE [LARGE SCALE GENOMIC DNA]</scope>
    <source>
        <strain evidence="2 3">PA08 1199</strain>
    </source>
</reference>
<comment type="caution">
    <text evidence="2">The sequence shown here is derived from an EMBL/GenBank/DDBJ whole genome shotgun (WGS) entry which is preliminary data.</text>
</comment>